<dbReference type="EMBL" id="FOUY01000066">
    <property type="protein sequence ID" value="SFO48061.1"/>
    <property type="molecule type" value="Genomic_DNA"/>
</dbReference>
<dbReference type="GO" id="GO:0032787">
    <property type="term" value="P:monocarboxylic acid metabolic process"/>
    <property type="evidence" value="ECO:0007669"/>
    <property type="project" value="UniProtKB-ARBA"/>
</dbReference>
<dbReference type="InterPro" id="IPR002347">
    <property type="entry name" value="SDR_fam"/>
</dbReference>
<dbReference type="SUPFAM" id="SSF51735">
    <property type="entry name" value="NAD(P)-binding Rossmann-fold domains"/>
    <property type="match status" value="1"/>
</dbReference>
<dbReference type="Pfam" id="PF00106">
    <property type="entry name" value="adh_short"/>
    <property type="match status" value="1"/>
</dbReference>
<dbReference type="PANTHER" id="PTHR42879:SF2">
    <property type="entry name" value="3-OXOACYL-[ACYL-CARRIER-PROTEIN] REDUCTASE FABG"/>
    <property type="match status" value="1"/>
</dbReference>
<gene>
    <name evidence="5" type="ORF">SAMN05216207_10669</name>
</gene>
<dbReference type="PROSITE" id="PS00061">
    <property type="entry name" value="ADH_SHORT"/>
    <property type="match status" value="1"/>
</dbReference>
<comment type="similarity">
    <text evidence="1 3">Belongs to the short-chain dehydrogenases/reductases (SDR) family.</text>
</comment>
<dbReference type="STRING" id="260086.SAMN05216207_10669"/>
<accession>A0A1I5HJN0</accession>
<evidence type="ECO:0000313" key="6">
    <source>
        <dbReference type="Proteomes" id="UP000199614"/>
    </source>
</evidence>
<evidence type="ECO:0000256" key="3">
    <source>
        <dbReference type="RuleBase" id="RU000363"/>
    </source>
</evidence>
<evidence type="ECO:0000256" key="2">
    <source>
        <dbReference type="ARBA" id="ARBA00023002"/>
    </source>
</evidence>
<dbReference type="InterPro" id="IPR050259">
    <property type="entry name" value="SDR"/>
</dbReference>
<dbReference type="PRINTS" id="PR00081">
    <property type="entry name" value="GDHRDH"/>
</dbReference>
<dbReference type="Gene3D" id="3.40.50.720">
    <property type="entry name" value="NAD(P)-binding Rossmann-like Domain"/>
    <property type="match status" value="1"/>
</dbReference>
<reference evidence="5 6" key="1">
    <citation type="submission" date="2016-10" db="EMBL/GenBank/DDBJ databases">
        <authorList>
            <person name="de Groot N.N."/>
        </authorList>
    </citation>
    <scope>NUCLEOTIDE SEQUENCE [LARGE SCALE GENOMIC DNA]</scope>
    <source>
        <strain evidence="5 6">CGMCC 4.1877</strain>
    </source>
</reference>
<dbReference type="AlphaFoldDB" id="A0A1I5HJN0"/>
<dbReference type="PRINTS" id="PR00080">
    <property type="entry name" value="SDRFAMILY"/>
</dbReference>
<evidence type="ECO:0000256" key="1">
    <source>
        <dbReference type="ARBA" id="ARBA00006484"/>
    </source>
</evidence>
<dbReference type="InterPro" id="IPR057326">
    <property type="entry name" value="KR_dom"/>
</dbReference>
<dbReference type="SMART" id="SM00822">
    <property type="entry name" value="PKS_KR"/>
    <property type="match status" value="1"/>
</dbReference>
<dbReference type="Proteomes" id="UP000199614">
    <property type="component" value="Unassembled WGS sequence"/>
</dbReference>
<dbReference type="InterPro" id="IPR036291">
    <property type="entry name" value="NAD(P)-bd_dom_sf"/>
</dbReference>
<keyword evidence="6" id="KW-1185">Reference proteome</keyword>
<proteinExistence type="inferred from homology"/>
<sequence length="278" mass="28458">MNVGALDGKVAIVTGSGRGIGAEIARKLATDGAAVVVNDLDDGPAKETVAAIEAAGGRAVACRGSVTDDRFAERFVGTAVDEFGGLDIVVNNAGYTWDSVVQKMTDEQWDAILDVHLTAPFRILRAAQPVISGMAKQAKAAGEPVPCRKVVNISSLAGLGGNVGQANYAAAKAGITGLTKALAKEWGRYNVTLNTVAFGLIRTRLTETPAGGDGTIDVDGREIAVGVNPDLLAAMEHSIPLGRAGTPVEAAGAVYLLCRPESDYVSAQTLVCSGGLAI</sequence>
<protein>
    <submittedName>
        <fullName evidence="5">3-oxoacyl-[acyl-carrier protein] reductase</fullName>
    </submittedName>
</protein>
<name>A0A1I5HJN0_PSUAM</name>
<evidence type="ECO:0000259" key="4">
    <source>
        <dbReference type="SMART" id="SM00822"/>
    </source>
</evidence>
<organism evidence="5 6">
    <name type="scientific">Pseudonocardia ammonioxydans</name>
    <dbReference type="NCBI Taxonomy" id="260086"/>
    <lineage>
        <taxon>Bacteria</taxon>
        <taxon>Bacillati</taxon>
        <taxon>Actinomycetota</taxon>
        <taxon>Actinomycetes</taxon>
        <taxon>Pseudonocardiales</taxon>
        <taxon>Pseudonocardiaceae</taxon>
        <taxon>Pseudonocardia</taxon>
    </lineage>
</organism>
<dbReference type="GO" id="GO:0016491">
    <property type="term" value="F:oxidoreductase activity"/>
    <property type="evidence" value="ECO:0007669"/>
    <property type="project" value="UniProtKB-KW"/>
</dbReference>
<feature type="domain" description="Ketoreductase" evidence="4">
    <location>
        <begin position="9"/>
        <end position="204"/>
    </location>
</feature>
<dbReference type="InterPro" id="IPR020904">
    <property type="entry name" value="Sc_DH/Rdtase_CS"/>
</dbReference>
<dbReference type="PANTHER" id="PTHR42879">
    <property type="entry name" value="3-OXOACYL-(ACYL-CARRIER-PROTEIN) REDUCTASE"/>
    <property type="match status" value="1"/>
</dbReference>
<dbReference type="FunFam" id="3.40.50.720:FF:000084">
    <property type="entry name" value="Short-chain dehydrogenase reductase"/>
    <property type="match status" value="1"/>
</dbReference>
<keyword evidence="2" id="KW-0560">Oxidoreductase</keyword>
<evidence type="ECO:0000313" key="5">
    <source>
        <dbReference type="EMBL" id="SFO48061.1"/>
    </source>
</evidence>